<reference evidence="2" key="1">
    <citation type="journal article" date="2019" name="Int. J. Syst. Evol. Microbiol.">
        <title>The Global Catalogue of Microorganisms (GCM) 10K type strain sequencing project: providing services to taxonomists for standard genome sequencing and annotation.</title>
        <authorList>
            <consortium name="The Broad Institute Genomics Platform"/>
            <consortium name="The Broad Institute Genome Sequencing Center for Infectious Disease"/>
            <person name="Wu L."/>
            <person name="Ma J."/>
        </authorList>
    </citation>
    <scope>NUCLEOTIDE SEQUENCE [LARGE SCALE GENOMIC DNA]</scope>
    <source>
        <strain evidence="2">JCM 3399</strain>
    </source>
</reference>
<organism evidence="1 2">
    <name type="scientific">Streptomyces albospinus</name>
    <dbReference type="NCBI Taxonomy" id="285515"/>
    <lineage>
        <taxon>Bacteria</taxon>
        <taxon>Bacillati</taxon>
        <taxon>Actinomycetota</taxon>
        <taxon>Actinomycetes</taxon>
        <taxon>Kitasatosporales</taxon>
        <taxon>Streptomycetaceae</taxon>
        <taxon>Streptomyces</taxon>
    </lineage>
</organism>
<accession>A0ABQ2VN35</accession>
<sequence>MLRTLNNSWYLALALEHLADALAATDEEQSRRHREEAASLVEQYNDPKALAMHERLASALHNTRN</sequence>
<dbReference type="RefSeq" id="WP_229853051.1">
    <property type="nucleotide sequence ID" value="NZ_BMRP01000068.1"/>
</dbReference>
<evidence type="ECO:0000313" key="2">
    <source>
        <dbReference type="Proteomes" id="UP000654471"/>
    </source>
</evidence>
<dbReference type="EMBL" id="BMRP01000068">
    <property type="protein sequence ID" value="GGV00862.1"/>
    <property type="molecule type" value="Genomic_DNA"/>
</dbReference>
<proteinExistence type="predicted"/>
<protein>
    <recommendedName>
        <fullName evidence="3">FCD domain-containing protein</fullName>
    </recommendedName>
</protein>
<gene>
    <name evidence="1" type="ORF">GCM10010211_80250</name>
</gene>
<dbReference type="Proteomes" id="UP000654471">
    <property type="component" value="Unassembled WGS sequence"/>
</dbReference>
<comment type="caution">
    <text evidence="1">The sequence shown here is derived from an EMBL/GenBank/DDBJ whole genome shotgun (WGS) entry which is preliminary data.</text>
</comment>
<name>A0ABQ2VN35_9ACTN</name>
<keyword evidence="2" id="KW-1185">Reference proteome</keyword>
<evidence type="ECO:0000313" key="1">
    <source>
        <dbReference type="EMBL" id="GGV00862.1"/>
    </source>
</evidence>
<evidence type="ECO:0008006" key="3">
    <source>
        <dbReference type="Google" id="ProtNLM"/>
    </source>
</evidence>